<evidence type="ECO:0000313" key="1">
    <source>
        <dbReference type="EMBL" id="RUS27601.1"/>
    </source>
</evidence>
<protein>
    <submittedName>
        <fullName evidence="1">Uncharacterized protein</fullName>
    </submittedName>
</protein>
<name>A0A433QCX1_9FUNG</name>
<organism evidence="1 2">
    <name type="scientific">Jimgerdemannia flammicorona</name>
    <dbReference type="NCBI Taxonomy" id="994334"/>
    <lineage>
        <taxon>Eukaryota</taxon>
        <taxon>Fungi</taxon>
        <taxon>Fungi incertae sedis</taxon>
        <taxon>Mucoromycota</taxon>
        <taxon>Mucoromycotina</taxon>
        <taxon>Endogonomycetes</taxon>
        <taxon>Endogonales</taxon>
        <taxon>Endogonaceae</taxon>
        <taxon>Jimgerdemannia</taxon>
    </lineage>
</organism>
<sequence>MELLRTLGAIRLDGDRRDEDAALPLDEAGVPVDDAHSRFVRLLEKEIAKRHRCAPDEGEPRARVFVEGILPVEVLAVQRPVDEIIEVAHAVQSKLQLLQRPQVNDLVLVVNDLDTDAWLLRGHELSVLGVIELAEGRRALPERQGVRELSFFDDDELIQNLLPQLLANDIRLFQDDRIRQHGLRHLHVAHLLPPLQNFIKQLHFLIAVGRGK</sequence>
<dbReference type="AlphaFoldDB" id="A0A433QCX1"/>
<keyword evidence="2" id="KW-1185">Reference proteome</keyword>
<dbReference type="EMBL" id="RBNJ01008103">
    <property type="protein sequence ID" value="RUS27601.1"/>
    <property type="molecule type" value="Genomic_DNA"/>
</dbReference>
<evidence type="ECO:0000313" key="2">
    <source>
        <dbReference type="Proteomes" id="UP000274822"/>
    </source>
</evidence>
<comment type="caution">
    <text evidence="1">The sequence shown here is derived from an EMBL/GenBank/DDBJ whole genome shotgun (WGS) entry which is preliminary data.</text>
</comment>
<dbReference type="Proteomes" id="UP000274822">
    <property type="component" value="Unassembled WGS sequence"/>
</dbReference>
<gene>
    <name evidence="1" type="ORF">BC938DRAFT_483017</name>
</gene>
<proteinExistence type="predicted"/>
<reference evidence="1 2" key="1">
    <citation type="journal article" date="2018" name="New Phytol.">
        <title>Phylogenomics of Endogonaceae and evolution of mycorrhizas within Mucoromycota.</title>
        <authorList>
            <person name="Chang Y."/>
            <person name="Desiro A."/>
            <person name="Na H."/>
            <person name="Sandor L."/>
            <person name="Lipzen A."/>
            <person name="Clum A."/>
            <person name="Barry K."/>
            <person name="Grigoriev I.V."/>
            <person name="Martin F.M."/>
            <person name="Stajich J.E."/>
            <person name="Smith M.E."/>
            <person name="Bonito G."/>
            <person name="Spatafora J.W."/>
        </authorList>
    </citation>
    <scope>NUCLEOTIDE SEQUENCE [LARGE SCALE GENOMIC DNA]</scope>
    <source>
        <strain evidence="1 2">AD002</strain>
    </source>
</reference>
<accession>A0A433QCX1</accession>